<accession>A0A4U3M8U8</accession>
<dbReference type="Gene3D" id="1.25.40.20">
    <property type="entry name" value="Ankyrin repeat-containing domain"/>
    <property type="match status" value="1"/>
</dbReference>
<keyword evidence="1" id="KW-0677">Repeat</keyword>
<dbReference type="PANTHER" id="PTHR24171:SF8">
    <property type="entry name" value="BRCA1-ASSOCIATED RING DOMAIN PROTEIN 1"/>
    <property type="match status" value="1"/>
</dbReference>
<dbReference type="SUPFAM" id="SSF48403">
    <property type="entry name" value="Ankyrin repeat"/>
    <property type="match status" value="1"/>
</dbReference>
<dbReference type="GO" id="GO:0085020">
    <property type="term" value="P:protein K6-linked ubiquitination"/>
    <property type="evidence" value="ECO:0007669"/>
    <property type="project" value="TreeGrafter"/>
</dbReference>
<dbReference type="PANTHER" id="PTHR24171">
    <property type="entry name" value="ANKYRIN REPEAT DOMAIN-CONTAINING PROTEIN 39-RELATED"/>
    <property type="match status" value="1"/>
</dbReference>
<evidence type="ECO:0000256" key="1">
    <source>
        <dbReference type="ARBA" id="ARBA00022737"/>
    </source>
</evidence>
<feature type="region of interest" description="Disordered" evidence="3">
    <location>
        <begin position="400"/>
        <end position="420"/>
    </location>
</feature>
<evidence type="ECO:0000313" key="5">
    <source>
        <dbReference type="Proteomes" id="UP000308705"/>
    </source>
</evidence>
<protein>
    <submittedName>
        <fullName evidence="4">Ankyrin repeat domain-containing protein</fullName>
    </submittedName>
</protein>
<gene>
    <name evidence="4" type="ORF">FDA94_26195</name>
</gene>
<feature type="compositionally biased region" description="Acidic residues" evidence="3">
    <location>
        <begin position="404"/>
        <end position="420"/>
    </location>
</feature>
<dbReference type="Proteomes" id="UP000308705">
    <property type="component" value="Unassembled WGS sequence"/>
</dbReference>
<evidence type="ECO:0000256" key="2">
    <source>
        <dbReference type="ARBA" id="ARBA00023043"/>
    </source>
</evidence>
<dbReference type="InterPro" id="IPR002110">
    <property type="entry name" value="Ankyrin_rpt"/>
</dbReference>
<dbReference type="GO" id="GO:0004842">
    <property type="term" value="F:ubiquitin-protein transferase activity"/>
    <property type="evidence" value="ECO:0007669"/>
    <property type="project" value="TreeGrafter"/>
</dbReference>
<keyword evidence="5" id="KW-1185">Reference proteome</keyword>
<name>A0A4U3M8U8_9ACTN</name>
<evidence type="ECO:0000256" key="3">
    <source>
        <dbReference type="SAM" id="MobiDB-lite"/>
    </source>
</evidence>
<keyword evidence="2" id="KW-0040">ANK repeat</keyword>
<dbReference type="EMBL" id="SZQA01000028">
    <property type="protein sequence ID" value="TKK85395.1"/>
    <property type="molecule type" value="Genomic_DNA"/>
</dbReference>
<organism evidence="4 5">
    <name type="scientific">Herbidospora galbida</name>
    <dbReference type="NCBI Taxonomy" id="2575442"/>
    <lineage>
        <taxon>Bacteria</taxon>
        <taxon>Bacillati</taxon>
        <taxon>Actinomycetota</taxon>
        <taxon>Actinomycetes</taxon>
        <taxon>Streptosporangiales</taxon>
        <taxon>Streptosporangiaceae</taxon>
        <taxon>Herbidospora</taxon>
    </lineage>
</organism>
<evidence type="ECO:0000313" key="4">
    <source>
        <dbReference type="EMBL" id="TKK85395.1"/>
    </source>
</evidence>
<dbReference type="AlphaFoldDB" id="A0A4U3M8U8"/>
<proteinExistence type="predicted"/>
<comment type="caution">
    <text evidence="4">The sequence shown here is derived from an EMBL/GenBank/DDBJ whole genome shotgun (WGS) entry which is preliminary data.</text>
</comment>
<reference evidence="4 5" key="1">
    <citation type="submission" date="2019-04" db="EMBL/GenBank/DDBJ databases">
        <title>Herbidospora sp. NEAU-GS14.nov., a novel actinomycete isolated from soil.</title>
        <authorList>
            <person name="Han L."/>
        </authorList>
    </citation>
    <scope>NUCLEOTIDE SEQUENCE [LARGE SCALE GENOMIC DNA]</scope>
    <source>
        <strain evidence="4 5">NEAU-GS14</strain>
    </source>
</reference>
<dbReference type="OrthoDB" id="3276909at2"/>
<dbReference type="InterPro" id="IPR036770">
    <property type="entry name" value="Ankyrin_rpt-contain_sf"/>
</dbReference>
<sequence>MTFDRDELSRWRQARRYAVPRWMIEQATGHRLAGDWQGACAAAAVDVAFDPALAEKDPELADDLRHLVPELLRWHLPRSGNGGGTLGTHHHVTLARYGDTELRAFTPELSEGPQRLKLDLVPAHDEDDDPYLITHVDWTSARHFWDARHTAGLHDAADEPLPDRVLLDAGLLTPDDLHPLVREALFPGLPPGASGPPEPVLPEPVRVRCGGAWHQVVSGGGSLRLAHSDDEQRRERAMRALGGAVSGCFAVEQSWTSGEGRLPRKLRAQRWALFLHAQHGDTPAVLRLLDAGVDPRLRDGRQRSLLHMLHLVDHTLLLPRLLAAGLDVNGLDYRERTPLHHAVASYGSPALIDALRAAGGAIDVTDWEGWSLADLIRRRRRRDLVALRNEIERTYPGLGLGEEIYGEDDDWGTDDDGDDD</sequence>
<dbReference type="RefSeq" id="WP_137249729.1">
    <property type="nucleotide sequence ID" value="NZ_SZQA01000028.1"/>
</dbReference>
<dbReference type="Pfam" id="PF12796">
    <property type="entry name" value="Ank_2"/>
    <property type="match status" value="1"/>
</dbReference>